<dbReference type="EMBL" id="QGQD01000023">
    <property type="protein sequence ID" value="TLD02016.1"/>
    <property type="molecule type" value="Genomic_DNA"/>
</dbReference>
<dbReference type="PANTHER" id="PTHR43861">
    <property type="entry name" value="TRANS-ACONITATE 2-METHYLTRANSFERASE-RELATED"/>
    <property type="match status" value="1"/>
</dbReference>
<name>A0A4U8QMI2_9FIRM</name>
<comment type="caution">
    <text evidence="3">The sequence shown here is derived from an EMBL/GenBank/DDBJ whole genome shotgun (WGS) entry which is preliminary data.</text>
</comment>
<keyword evidence="4" id="KW-1185">Reference proteome</keyword>
<dbReference type="CDD" id="cd02440">
    <property type="entry name" value="AdoMet_MTases"/>
    <property type="match status" value="1"/>
</dbReference>
<protein>
    <submittedName>
        <fullName evidence="3">Mg-protoporphyrin IX methyl transferase</fullName>
    </submittedName>
</protein>
<dbReference type="STRING" id="180332.GCA_000797495_00477"/>
<sequence>MNTSSAHWISLWKDAAKQSLFRKTFTDESICWNASAKYYDQTMGSSTRRVTAVLDLLSSKGLLNHEYNVLDIGSGTGSYTLPLSRFCSHVTAMDISDSMNRILRQKMHSQSQNNFDILKGDFCSYDFGSRKFDIVLASLAPGLYHPDALLKMISVCSRFCIYIGIDPMPNPDAPSADSLNHRLLGHSLSHSGSNHITYPLNLLRSIGYNPELTHVVCSWNHREPISEAILRLTGYYMSIPEASETWLPIIESYIHEHADHGFYNDSSSVRLGILSFNCQ</sequence>
<dbReference type="RefSeq" id="WP_138001940.1">
    <property type="nucleotide sequence ID" value="NZ_CAUSDN010000008.1"/>
</dbReference>
<evidence type="ECO:0000256" key="1">
    <source>
        <dbReference type="ARBA" id="ARBA00022679"/>
    </source>
</evidence>
<dbReference type="Proteomes" id="UP000306509">
    <property type="component" value="Unassembled WGS sequence"/>
</dbReference>
<dbReference type="SUPFAM" id="SSF53335">
    <property type="entry name" value="S-adenosyl-L-methionine-dependent methyltransferases"/>
    <property type="match status" value="1"/>
</dbReference>
<dbReference type="Pfam" id="PF13649">
    <property type="entry name" value="Methyltransf_25"/>
    <property type="match status" value="1"/>
</dbReference>
<evidence type="ECO:0000259" key="2">
    <source>
        <dbReference type="Pfam" id="PF13649"/>
    </source>
</evidence>
<dbReference type="InterPro" id="IPR041698">
    <property type="entry name" value="Methyltransf_25"/>
</dbReference>
<dbReference type="GO" id="GO:0016740">
    <property type="term" value="F:transferase activity"/>
    <property type="evidence" value="ECO:0007669"/>
    <property type="project" value="UniProtKB-KW"/>
</dbReference>
<organism evidence="3 4">
    <name type="scientific">Robinsoniella peoriensis</name>
    <dbReference type="NCBI Taxonomy" id="180332"/>
    <lineage>
        <taxon>Bacteria</taxon>
        <taxon>Bacillati</taxon>
        <taxon>Bacillota</taxon>
        <taxon>Clostridia</taxon>
        <taxon>Lachnospirales</taxon>
        <taxon>Lachnospiraceae</taxon>
        <taxon>Robinsoniella</taxon>
    </lineage>
</organism>
<accession>A0A4U8QMI2</accession>
<reference evidence="3 4" key="1">
    <citation type="journal article" date="2019" name="Anaerobe">
        <title>Detection of Robinsoniella peoriensis in multiple bone samples of a trauma patient.</title>
        <authorList>
            <person name="Schrottner P."/>
            <person name="Hartwich K."/>
            <person name="Bunk B."/>
            <person name="Schober I."/>
            <person name="Helbig S."/>
            <person name="Rudolph W.W."/>
            <person name="Gunzer F."/>
        </authorList>
    </citation>
    <scope>NUCLEOTIDE SEQUENCE [LARGE SCALE GENOMIC DNA]</scope>
    <source>
        <strain evidence="3 4">DSM 106044</strain>
    </source>
</reference>
<gene>
    <name evidence="3" type="ORF">DSM106044_01053</name>
</gene>
<keyword evidence="1 3" id="KW-0808">Transferase</keyword>
<dbReference type="Gene3D" id="3.40.50.150">
    <property type="entry name" value="Vaccinia Virus protein VP39"/>
    <property type="match status" value="1"/>
</dbReference>
<evidence type="ECO:0000313" key="3">
    <source>
        <dbReference type="EMBL" id="TLD02016.1"/>
    </source>
</evidence>
<feature type="domain" description="Methyltransferase" evidence="2">
    <location>
        <begin position="69"/>
        <end position="158"/>
    </location>
</feature>
<dbReference type="InterPro" id="IPR029063">
    <property type="entry name" value="SAM-dependent_MTases_sf"/>
</dbReference>
<evidence type="ECO:0000313" key="4">
    <source>
        <dbReference type="Proteomes" id="UP000306509"/>
    </source>
</evidence>
<proteinExistence type="predicted"/>
<dbReference type="AlphaFoldDB" id="A0A4U8QMI2"/>